<evidence type="ECO:0000313" key="3">
    <source>
        <dbReference type="EMBL" id="MFC3143261.1"/>
    </source>
</evidence>
<name>A0ABV7GUS7_9RHOB</name>
<keyword evidence="1" id="KW-0812">Transmembrane</keyword>
<evidence type="ECO:0000259" key="2">
    <source>
        <dbReference type="Pfam" id="PF09834"/>
    </source>
</evidence>
<dbReference type="Pfam" id="PF09834">
    <property type="entry name" value="DUF2061"/>
    <property type="match status" value="1"/>
</dbReference>
<evidence type="ECO:0000313" key="4">
    <source>
        <dbReference type="Proteomes" id="UP001595632"/>
    </source>
</evidence>
<keyword evidence="1" id="KW-0472">Membrane</keyword>
<dbReference type="Proteomes" id="UP001595632">
    <property type="component" value="Unassembled WGS sequence"/>
</dbReference>
<protein>
    <submittedName>
        <fullName evidence="3">DUF2061 domain-containing protein</fullName>
    </submittedName>
</protein>
<keyword evidence="1" id="KW-1133">Transmembrane helix</keyword>
<dbReference type="EMBL" id="JBHRTB010000010">
    <property type="protein sequence ID" value="MFC3143261.1"/>
    <property type="molecule type" value="Genomic_DNA"/>
</dbReference>
<organism evidence="3 4">
    <name type="scientific">Psychromarinibacter halotolerans</name>
    <dbReference type="NCBI Taxonomy" id="1775175"/>
    <lineage>
        <taxon>Bacteria</taxon>
        <taxon>Pseudomonadati</taxon>
        <taxon>Pseudomonadota</taxon>
        <taxon>Alphaproteobacteria</taxon>
        <taxon>Rhodobacterales</taxon>
        <taxon>Paracoccaceae</taxon>
        <taxon>Psychromarinibacter</taxon>
    </lineage>
</organism>
<feature type="transmembrane region" description="Helical" evidence="1">
    <location>
        <begin position="12"/>
        <end position="29"/>
    </location>
</feature>
<feature type="domain" description="DUF2061" evidence="2">
    <location>
        <begin position="8"/>
        <end position="59"/>
    </location>
</feature>
<comment type="caution">
    <text evidence="3">The sequence shown here is derived from an EMBL/GenBank/DDBJ whole genome shotgun (WGS) entry which is preliminary data.</text>
</comment>
<accession>A0ABV7GUS7</accession>
<dbReference type="RefSeq" id="WP_275633303.1">
    <property type="nucleotide sequence ID" value="NZ_JARGYD010000004.1"/>
</dbReference>
<gene>
    <name evidence="3" type="ORF">ACFOGP_11100</name>
</gene>
<sequence>METRRRTVVKAVLWAALGWVTMGLVGLAFTGSLAAGGTMASVNTVVGLVCYVIYERIWAAVQWGRWG</sequence>
<evidence type="ECO:0000256" key="1">
    <source>
        <dbReference type="SAM" id="Phobius"/>
    </source>
</evidence>
<feature type="transmembrane region" description="Helical" evidence="1">
    <location>
        <begin position="35"/>
        <end position="54"/>
    </location>
</feature>
<reference evidence="4" key="1">
    <citation type="journal article" date="2019" name="Int. J. Syst. Evol. Microbiol.">
        <title>The Global Catalogue of Microorganisms (GCM) 10K type strain sequencing project: providing services to taxonomists for standard genome sequencing and annotation.</title>
        <authorList>
            <consortium name="The Broad Institute Genomics Platform"/>
            <consortium name="The Broad Institute Genome Sequencing Center for Infectious Disease"/>
            <person name="Wu L."/>
            <person name="Ma J."/>
        </authorList>
    </citation>
    <scope>NUCLEOTIDE SEQUENCE [LARGE SCALE GENOMIC DNA]</scope>
    <source>
        <strain evidence="4">KCTC 52366</strain>
    </source>
</reference>
<proteinExistence type="predicted"/>
<keyword evidence="4" id="KW-1185">Reference proteome</keyword>
<dbReference type="InterPro" id="IPR018638">
    <property type="entry name" value="DUF2061_membrane"/>
</dbReference>